<dbReference type="InterPro" id="IPR044058">
    <property type="entry name" value="Lipoprotein_23"/>
</dbReference>
<protein>
    <recommendedName>
        <fullName evidence="3">DUF3558 domain-containing protein</fullName>
    </recommendedName>
</protein>
<dbReference type="EMBL" id="JAAATY010000013">
    <property type="protein sequence ID" value="NRN67281.1"/>
    <property type="molecule type" value="Genomic_DNA"/>
</dbReference>
<gene>
    <name evidence="1" type="ORF">GC106_45140</name>
</gene>
<comment type="caution">
    <text evidence="1">The sequence shown here is derived from an EMBL/GenBank/DDBJ whole genome shotgun (WGS) entry which is preliminary data.</text>
</comment>
<evidence type="ECO:0008006" key="3">
    <source>
        <dbReference type="Google" id="ProtNLM"/>
    </source>
</evidence>
<sequence>MGSLPLPVPAVFVRANQISPSLSSDGPNAVCYRAVRIVADGGNMRMIRLWGTALLTAALLAGCDSTETKPDPEVSAGDGSIGADGSACPLPVTFDLPKGWQAEAVPGDDFRMGEVTLACEIDAKPAGMIGFIRVFTGETKGTAESALKAFVQDYKGKGEGDAQEAYTAIKVGGVDGVEVEYVNRPTSGTSKRERAFALRPGTTAVVVHLGGIDDAEHDSMLSSYQLVRKTVALR</sequence>
<organism evidence="1 2">
    <name type="scientific">Kibdelosporangium persicum</name>
    <dbReference type="NCBI Taxonomy" id="2698649"/>
    <lineage>
        <taxon>Bacteria</taxon>
        <taxon>Bacillati</taxon>
        <taxon>Actinomycetota</taxon>
        <taxon>Actinomycetes</taxon>
        <taxon>Pseudonocardiales</taxon>
        <taxon>Pseudonocardiaceae</taxon>
        <taxon>Kibdelosporangium</taxon>
    </lineage>
</organism>
<keyword evidence="2" id="KW-1185">Reference proteome</keyword>
<reference evidence="1 2" key="1">
    <citation type="submission" date="2020-01" db="EMBL/GenBank/DDBJ databases">
        <title>Kibdelosporangium persica a novel Actinomycetes from a hot desert in Iran.</title>
        <authorList>
            <person name="Safaei N."/>
            <person name="Zaburannyi N."/>
            <person name="Mueller R."/>
            <person name="Wink J."/>
        </authorList>
    </citation>
    <scope>NUCLEOTIDE SEQUENCE [LARGE SCALE GENOMIC DNA]</scope>
    <source>
        <strain evidence="1 2">4NS15</strain>
    </source>
</reference>
<name>A0ABX2F7E7_9PSEU</name>
<evidence type="ECO:0000313" key="2">
    <source>
        <dbReference type="Proteomes" id="UP000763557"/>
    </source>
</evidence>
<dbReference type="Pfam" id="PF18966">
    <property type="entry name" value="Lipoprotein_23"/>
    <property type="match status" value="1"/>
</dbReference>
<evidence type="ECO:0000313" key="1">
    <source>
        <dbReference type="EMBL" id="NRN67281.1"/>
    </source>
</evidence>
<proteinExistence type="predicted"/>
<dbReference type="Proteomes" id="UP000763557">
    <property type="component" value="Unassembled WGS sequence"/>
</dbReference>
<accession>A0ABX2F7E7</accession>